<accession>A0AAV7S6M9</accession>
<dbReference type="AlphaFoldDB" id="A0AAV7S6M9"/>
<gene>
    <name evidence="1" type="ORF">NDU88_011580</name>
</gene>
<keyword evidence="2" id="KW-1185">Reference proteome</keyword>
<dbReference type="EMBL" id="JANPWB010000009">
    <property type="protein sequence ID" value="KAJ1158908.1"/>
    <property type="molecule type" value="Genomic_DNA"/>
</dbReference>
<protein>
    <submittedName>
        <fullName evidence="1">Uncharacterized protein</fullName>
    </submittedName>
</protein>
<sequence>MMLVALEQKGASQTLWVLPERKEEIQLRALSCNPALWRRESCLGAVVASKAGLGGVQDGVVLEVVGELCVDDLLDDLRREGEEGDRAEVFEVVGVCLGFLEEGVDFGVLPAVREGCGIEG</sequence>
<reference evidence="1" key="1">
    <citation type="journal article" date="2022" name="bioRxiv">
        <title>Sequencing and chromosome-scale assembly of the giantPleurodeles waltlgenome.</title>
        <authorList>
            <person name="Brown T."/>
            <person name="Elewa A."/>
            <person name="Iarovenko S."/>
            <person name="Subramanian E."/>
            <person name="Araus A.J."/>
            <person name="Petzold A."/>
            <person name="Susuki M."/>
            <person name="Suzuki K.-i.T."/>
            <person name="Hayashi T."/>
            <person name="Toyoda A."/>
            <person name="Oliveira C."/>
            <person name="Osipova E."/>
            <person name="Leigh N.D."/>
            <person name="Simon A."/>
            <person name="Yun M.H."/>
        </authorList>
    </citation>
    <scope>NUCLEOTIDE SEQUENCE</scope>
    <source>
        <strain evidence="1">20211129_DDA</strain>
        <tissue evidence="1">Liver</tissue>
    </source>
</reference>
<organism evidence="1 2">
    <name type="scientific">Pleurodeles waltl</name>
    <name type="common">Iberian ribbed newt</name>
    <dbReference type="NCBI Taxonomy" id="8319"/>
    <lineage>
        <taxon>Eukaryota</taxon>
        <taxon>Metazoa</taxon>
        <taxon>Chordata</taxon>
        <taxon>Craniata</taxon>
        <taxon>Vertebrata</taxon>
        <taxon>Euteleostomi</taxon>
        <taxon>Amphibia</taxon>
        <taxon>Batrachia</taxon>
        <taxon>Caudata</taxon>
        <taxon>Salamandroidea</taxon>
        <taxon>Salamandridae</taxon>
        <taxon>Pleurodelinae</taxon>
        <taxon>Pleurodeles</taxon>
    </lineage>
</organism>
<dbReference type="Proteomes" id="UP001066276">
    <property type="component" value="Chromosome 5"/>
</dbReference>
<evidence type="ECO:0000313" key="1">
    <source>
        <dbReference type="EMBL" id="KAJ1158908.1"/>
    </source>
</evidence>
<proteinExistence type="predicted"/>
<evidence type="ECO:0000313" key="2">
    <source>
        <dbReference type="Proteomes" id="UP001066276"/>
    </source>
</evidence>
<comment type="caution">
    <text evidence="1">The sequence shown here is derived from an EMBL/GenBank/DDBJ whole genome shotgun (WGS) entry which is preliminary data.</text>
</comment>
<name>A0AAV7S6M9_PLEWA</name>